<feature type="domain" description="Nitrogenase/oxidoreductase component 1" evidence="1">
    <location>
        <begin position="15"/>
        <end position="254"/>
    </location>
</feature>
<dbReference type="AlphaFoldDB" id="A0A8J8PC98"/>
<organism evidence="2 3">
    <name type="scientific">Candidatus Methanomassiliicoccus intestinalis</name>
    <dbReference type="NCBI Taxonomy" id="1406512"/>
    <lineage>
        <taxon>Archaea</taxon>
        <taxon>Methanobacteriati</taxon>
        <taxon>Thermoplasmatota</taxon>
        <taxon>Thermoplasmata</taxon>
        <taxon>Methanomassiliicoccales</taxon>
        <taxon>Methanomassiliicoccaceae</taxon>
        <taxon>Methanomassiliicoccus</taxon>
    </lineage>
</organism>
<dbReference type="Proteomes" id="UP000752814">
    <property type="component" value="Unassembled WGS sequence"/>
</dbReference>
<accession>A0A8J8PC98</accession>
<gene>
    <name evidence="2" type="ORF">A3207_05515</name>
</gene>
<dbReference type="PANTHER" id="PTHR42956:SF1">
    <property type="entry name" value="NITROGENASE IRON-MOLYBDENUM COFACTOR BIOSYNTHESIS PROTEIN NIFE"/>
    <property type="match status" value="1"/>
</dbReference>
<comment type="caution">
    <text evidence="2">The sequence shown here is derived from an EMBL/GenBank/DDBJ whole genome shotgun (WGS) entry which is preliminary data.</text>
</comment>
<proteinExistence type="predicted"/>
<dbReference type="InterPro" id="IPR049939">
    <property type="entry name" value="NifE-like"/>
</dbReference>
<reference evidence="2" key="1">
    <citation type="submission" date="2016-03" db="EMBL/GenBank/DDBJ databases">
        <authorList>
            <person name="Borrel G."/>
            <person name="Mccann A."/>
            <person name="O'Toole P.W."/>
        </authorList>
    </citation>
    <scope>NUCLEOTIDE SEQUENCE</scope>
    <source>
        <strain evidence="2">183</strain>
    </source>
</reference>
<dbReference type="SUPFAM" id="SSF53807">
    <property type="entry name" value="Helical backbone' metal receptor"/>
    <property type="match status" value="1"/>
</dbReference>
<dbReference type="Pfam" id="PF00148">
    <property type="entry name" value="Oxidored_nitro"/>
    <property type="match status" value="1"/>
</dbReference>
<dbReference type="InterPro" id="IPR000510">
    <property type="entry name" value="Nase/OxRdtase_comp1"/>
</dbReference>
<dbReference type="RefSeq" id="WP_400195275.1">
    <property type="nucleotide sequence ID" value="NZ_CAYAYE010000008.1"/>
</dbReference>
<dbReference type="GO" id="GO:0016491">
    <property type="term" value="F:oxidoreductase activity"/>
    <property type="evidence" value="ECO:0007669"/>
    <property type="project" value="InterPro"/>
</dbReference>
<dbReference type="Gene3D" id="3.40.50.1980">
    <property type="entry name" value="Nitrogenase molybdenum iron protein domain"/>
    <property type="match status" value="2"/>
</dbReference>
<dbReference type="EMBL" id="LVVT01000002">
    <property type="protein sequence ID" value="TQS84298.1"/>
    <property type="molecule type" value="Genomic_DNA"/>
</dbReference>
<evidence type="ECO:0000259" key="1">
    <source>
        <dbReference type="Pfam" id="PF00148"/>
    </source>
</evidence>
<name>A0A8J8PC98_9ARCH</name>
<protein>
    <recommendedName>
        <fullName evidence="1">Nitrogenase/oxidoreductase component 1 domain-containing protein</fullName>
    </recommendedName>
</protein>
<evidence type="ECO:0000313" key="2">
    <source>
        <dbReference type="EMBL" id="TQS84298.1"/>
    </source>
</evidence>
<sequence length="377" mass="41979">MSDLLIDLPGFAADFSGAASLLSPMGGLVVIHGPSGCMGNYTGFDEPGWFRHPGMVFSSLMRENEAILGLDDYIISKTIRACEKHNPPFVALIGSPVPALIGTDYEGIAAEIEDRTGIPTVGINTTGFDSYSKGMEKTLAVLGNRFLSDAIEKIPNLVNILGYNNLDYCGDDDLFCLRKILESNGFKINCITGRSGIEVFAQIPRAEFNIVTSASALGFAKKLKKLYDTPFTTQLPIGTTEIKETFSSSEKQSDSEQCVKNGKKFLIIGDQIIAGSLRSYLEEEYCCRGYVFTFFEFDRTLGRPEDRRLLDEAEMYSLFEKESYDVIIADPLFKRFVNGSESYIELPHPAVSSRLYWNSYVGIFSHQIKELFEQVFR</sequence>
<dbReference type="PANTHER" id="PTHR42956">
    <property type="entry name" value="NITROGENASE IRON-MOLYBDENUM COFACTOR BIOSYNTHESIS PROTEIN NIFE"/>
    <property type="match status" value="1"/>
</dbReference>
<evidence type="ECO:0000313" key="3">
    <source>
        <dbReference type="Proteomes" id="UP000752814"/>
    </source>
</evidence>